<organism evidence="1 2">
    <name type="scientific">Selenomonas flueggei ATCC 43531</name>
    <dbReference type="NCBI Taxonomy" id="638302"/>
    <lineage>
        <taxon>Bacteria</taxon>
        <taxon>Bacillati</taxon>
        <taxon>Bacillota</taxon>
        <taxon>Negativicutes</taxon>
        <taxon>Selenomonadales</taxon>
        <taxon>Selenomonadaceae</taxon>
        <taxon>Selenomonas</taxon>
    </lineage>
</organism>
<sequence length="40" mass="4791">MTPIEMLYSVQHLFLFAKKRSANKFFSKICSKILDRTHFL</sequence>
<dbReference type="AlphaFoldDB" id="C4V3C0"/>
<accession>C4V3C0</accession>
<reference evidence="1 2" key="1">
    <citation type="submission" date="2009-04" db="EMBL/GenBank/DDBJ databases">
        <authorList>
            <person name="Qin X."/>
            <person name="Bachman B."/>
            <person name="Battles P."/>
            <person name="Bell A."/>
            <person name="Bess C."/>
            <person name="Bickham C."/>
            <person name="Chaboub L."/>
            <person name="Chen D."/>
            <person name="Coyle M."/>
            <person name="Deiros D.R."/>
            <person name="Dinh H."/>
            <person name="Forbes L."/>
            <person name="Fowler G."/>
            <person name="Francisco L."/>
            <person name="Fu Q."/>
            <person name="Gubbala S."/>
            <person name="Hale W."/>
            <person name="Han Y."/>
            <person name="Hemphill L."/>
            <person name="Highlander S.K."/>
            <person name="Hirani K."/>
            <person name="Hogues M."/>
            <person name="Jackson L."/>
            <person name="Jakkamsetti A."/>
            <person name="Javaid M."/>
            <person name="Jiang H."/>
            <person name="Korchina V."/>
            <person name="Kovar C."/>
            <person name="Lara F."/>
            <person name="Lee S."/>
            <person name="Mata R."/>
            <person name="Mathew T."/>
            <person name="Moen C."/>
            <person name="Morales K."/>
            <person name="Munidasa M."/>
            <person name="Nazareth L."/>
            <person name="Ngo R."/>
            <person name="Nguyen L."/>
            <person name="Okwuonu G."/>
            <person name="Ongeri F."/>
            <person name="Patil S."/>
            <person name="Petrosino J."/>
            <person name="Pham C."/>
            <person name="Pham P."/>
            <person name="Pu L.-L."/>
            <person name="Puazo M."/>
            <person name="Raj R."/>
            <person name="Reid J."/>
            <person name="Rouhana J."/>
            <person name="Saada N."/>
            <person name="Shang Y."/>
            <person name="Simmons D."/>
            <person name="Thornton R."/>
            <person name="Warren J."/>
            <person name="Weissenberger G."/>
            <person name="Zhang J."/>
            <person name="Zhang L."/>
            <person name="Zhou C."/>
            <person name="Zhu D."/>
            <person name="Muzny D."/>
            <person name="Worley K."/>
            <person name="Gibbs R."/>
        </authorList>
    </citation>
    <scope>NUCLEOTIDE SEQUENCE [LARGE SCALE GENOMIC DNA]</scope>
    <source>
        <strain evidence="1 2">ATCC 43531</strain>
    </source>
</reference>
<dbReference type="Proteomes" id="UP000005309">
    <property type="component" value="Unassembled WGS sequence"/>
</dbReference>
<protein>
    <submittedName>
        <fullName evidence="1">Uncharacterized protein</fullName>
    </submittedName>
</protein>
<dbReference type="STRING" id="638302.HMPREF0908_1014"/>
<dbReference type="EMBL" id="ACLA01000013">
    <property type="protein sequence ID" value="EEQ48732.1"/>
    <property type="molecule type" value="Genomic_DNA"/>
</dbReference>
<gene>
    <name evidence="1" type="ORF">HMPREF0908_1014</name>
</gene>
<evidence type="ECO:0000313" key="2">
    <source>
        <dbReference type="Proteomes" id="UP000005309"/>
    </source>
</evidence>
<name>C4V3C0_9FIRM</name>
<evidence type="ECO:0000313" key="1">
    <source>
        <dbReference type="EMBL" id="EEQ48732.1"/>
    </source>
</evidence>
<keyword evidence="2" id="KW-1185">Reference proteome</keyword>
<comment type="caution">
    <text evidence="1">The sequence shown here is derived from an EMBL/GenBank/DDBJ whole genome shotgun (WGS) entry which is preliminary data.</text>
</comment>
<proteinExistence type="predicted"/>
<dbReference type="HOGENOM" id="CLU_3296374_0_0_9"/>